<organism evidence="5 6">
    <name type="scientific">Paxillus rubicundulus Ve08.2h10</name>
    <dbReference type="NCBI Taxonomy" id="930991"/>
    <lineage>
        <taxon>Eukaryota</taxon>
        <taxon>Fungi</taxon>
        <taxon>Dikarya</taxon>
        <taxon>Basidiomycota</taxon>
        <taxon>Agaricomycotina</taxon>
        <taxon>Agaricomycetes</taxon>
        <taxon>Agaricomycetidae</taxon>
        <taxon>Boletales</taxon>
        <taxon>Paxilineae</taxon>
        <taxon>Paxillaceae</taxon>
        <taxon>Paxillus</taxon>
    </lineage>
</organism>
<keyword evidence="2" id="KW-0479">Metal-binding</keyword>
<evidence type="ECO:0000256" key="3">
    <source>
        <dbReference type="SAM" id="MobiDB-lite"/>
    </source>
</evidence>
<dbReference type="GO" id="GO:0046872">
    <property type="term" value="F:metal ion binding"/>
    <property type="evidence" value="ECO:0007669"/>
    <property type="project" value="UniProtKB-KW"/>
</dbReference>
<name>A0A0D0DMB6_9AGAM</name>
<feature type="domain" description="DDE Tnp4" evidence="4">
    <location>
        <begin position="2"/>
        <end position="66"/>
    </location>
</feature>
<evidence type="ECO:0000313" key="6">
    <source>
        <dbReference type="Proteomes" id="UP000054538"/>
    </source>
</evidence>
<dbReference type="HOGENOM" id="CLU_018552_11_1_1"/>
<protein>
    <recommendedName>
        <fullName evidence="4">DDE Tnp4 domain-containing protein</fullName>
    </recommendedName>
</protein>
<dbReference type="OrthoDB" id="2641813at2759"/>
<reference evidence="5 6" key="1">
    <citation type="submission" date="2014-04" db="EMBL/GenBank/DDBJ databases">
        <authorList>
            <consortium name="DOE Joint Genome Institute"/>
            <person name="Kuo A."/>
            <person name="Kohler A."/>
            <person name="Jargeat P."/>
            <person name="Nagy L.G."/>
            <person name="Floudas D."/>
            <person name="Copeland A."/>
            <person name="Barry K.W."/>
            <person name="Cichocki N."/>
            <person name="Veneault-Fourrey C."/>
            <person name="LaButti K."/>
            <person name="Lindquist E.A."/>
            <person name="Lipzen A."/>
            <person name="Lundell T."/>
            <person name="Morin E."/>
            <person name="Murat C."/>
            <person name="Sun H."/>
            <person name="Tunlid A."/>
            <person name="Henrissat B."/>
            <person name="Grigoriev I.V."/>
            <person name="Hibbett D.S."/>
            <person name="Martin F."/>
            <person name="Nordberg H.P."/>
            <person name="Cantor M.N."/>
            <person name="Hua S.X."/>
        </authorList>
    </citation>
    <scope>NUCLEOTIDE SEQUENCE [LARGE SCALE GENOMIC DNA]</scope>
    <source>
        <strain evidence="5 6">Ve08.2h10</strain>
    </source>
</reference>
<dbReference type="InParanoid" id="A0A0D0DMB6"/>
<accession>A0A0D0DMB6</accession>
<dbReference type="Proteomes" id="UP000054538">
    <property type="component" value="Unassembled WGS sequence"/>
</dbReference>
<comment type="cofactor">
    <cofactor evidence="1">
        <name>a divalent metal cation</name>
        <dbReference type="ChEBI" id="CHEBI:60240"/>
    </cofactor>
</comment>
<evidence type="ECO:0000259" key="4">
    <source>
        <dbReference type="Pfam" id="PF13359"/>
    </source>
</evidence>
<reference evidence="6" key="2">
    <citation type="submission" date="2015-01" db="EMBL/GenBank/DDBJ databases">
        <title>Evolutionary Origins and Diversification of the Mycorrhizal Mutualists.</title>
        <authorList>
            <consortium name="DOE Joint Genome Institute"/>
            <consortium name="Mycorrhizal Genomics Consortium"/>
            <person name="Kohler A."/>
            <person name="Kuo A."/>
            <person name="Nagy L.G."/>
            <person name="Floudas D."/>
            <person name="Copeland A."/>
            <person name="Barry K.W."/>
            <person name="Cichocki N."/>
            <person name="Veneault-Fourrey C."/>
            <person name="LaButti K."/>
            <person name="Lindquist E.A."/>
            <person name="Lipzen A."/>
            <person name="Lundell T."/>
            <person name="Morin E."/>
            <person name="Murat C."/>
            <person name="Riley R."/>
            <person name="Ohm R."/>
            <person name="Sun H."/>
            <person name="Tunlid A."/>
            <person name="Henrissat B."/>
            <person name="Grigoriev I.V."/>
            <person name="Hibbett D.S."/>
            <person name="Martin F."/>
        </authorList>
    </citation>
    <scope>NUCLEOTIDE SEQUENCE [LARGE SCALE GENOMIC DNA]</scope>
    <source>
        <strain evidence="6">Ve08.2h10</strain>
    </source>
</reference>
<proteinExistence type="predicted"/>
<keyword evidence="6" id="KW-1185">Reference proteome</keyword>
<feature type="region of interest" description="Disordered" evidence="3">
    <location>
        <begin position="70"/>
        <end position="90"/>
    </location>
</feature>
<evidence type="ECO:0000313" key="5">
    <source>
        <dbReference type="EMBL" id="KIK79565.1"/>
    </source>
</evidence>
<dbReference type="EMBL" id="KN826246">
    <property type="protein sequence ID" value="KIK79565.1"/>
    <property type="molecule type" value="Genomic_DNA"/>
</dbReference>
<dbReference type="Pfam" id="PF13359">
    <property type="entry name" value="DDE_Tnp_4"/>
    <property type="match status" value="1"/>
</dbReference>
<dbReference type="InterPro" id="IPR027806">
    <property type="entry name" value="HARBI1_dom"/>
</dbReference>
<evidence type="ECO:0000256" key="1">
    <source>
        <dbReference type="ARBA" id="ARBA00001968"/>
    </source>
</evidence>
<sequence>MVDGTLVLLYSHPSFYGNSWYDHKSNYSMNVQIVSTPDLCIIDYSVGLPSSQHDSPAFVENHISKEHLVPLGGDDMTHDTSSKAEKDTEEKTTYNYYVSKVCI</sequence>
<dbReference type="AlphaFoldDB" id="A0A0D0DMB6"/>
<feature type="compositionally biased region" description="Basic and acidic residues" evidence="3">
    <location>
        <begin position="75"/>
        <end position="90"/>
    </location>
</feature>
<gene>
    <name evidence="5" type="ORF">PAXRUDRAFT_769110</name>
</gene>
<evidence type="ECO:0000256" key="2">
    <source>
        <dbReference type="ARBA" id="ARBA00022723"/>
    </source>
</evidence>